<evidence type="ECO:0000256" key="3">
    <source>
        <dbReference type="ARBA" id="ARBA00011881"/>
    </source>
</evidence>
<comment type="similarity">
    <text evidence="2">Belongs to the threonine aldolase family.</text>
</comment>
<dbReference type="InterPro" id="IPR015424">
    <property type="entry name" value="PyrdxlP-dep_Trfase"/>
</dbReference>
<feature type="domain" description="Aromatic amino acid beta-eliminating lyase/threonine aldolase" evidence="6">
    <location>
        <begin position="69"/>
        <end position="275"/>
    </location>
</feature>
<dbReference type="InterPro" id="IPR001597">
    <property type="entry name" value="ArAA_b-elim_lyase/Thr_aldolase"/>
</dbReference>
<comment type="cofactor">
    <cofactor evidence="1">
        <name>pyridoxal 5'-phosphate</name>
        <dbReference type="ChEBI" id="CHEBI:597326"/>
    </cofactor>
</comment>
<dbReference type="Pfam" id="PF01212">
    <property type="entry name" value="Beta_elim_lyase"/>
    <property type="match status" value="1"/>
</dbReference>
<reference evidence="8" key="1">
    <citation type="journal article" date="2019" name="Int. J. Syst. Evol. Microbiol.">
        <title>The Global Catalogue of Microorganisms (GCM) 10K type strain sequencing project: providing services to taxonomists for standard genome sequencing and annotation.</title>
        <authorList>
            <consortium name="The Broad Institute Genomics Platform"/>
            <consortium name="The Broad Institute Genome Sequencing Center for Infectious Disease"/>
            <person name="Wu L."/>
            <person name="Ma J."/>
        </authorList>
    </citation>
    <scope>NUCLEOTIDE SEQUENCE [LARGE SCALE GENOMIC DNA]</scope>
    <source>
        <strain evidence="8">CGMCC 1.15905</strain>
    </source>
</reference>
<keyword evidence="4" id="KW-0663">Pyridoxal phosphate</keyword>
<keyword evidence="8" id="KW-1185">Reference proteome</keyword>
<dbReference type="RefSeq" id="WP_188664186.1">
    <property type="nucleotide sequence ID" value="NZ_BMKC01000003.1"/>
</dbReference>
<comment type="caution">
    <text evidence="7">The sequence shown here is derived from an EMBL/GenBank/DDBJ whole genome shotgun (WGS) entry which is preliminary data.</text>
</comment>
<feature type="chain" id="PRO_5045870686" description="Aromatic amino acid beta-eliminating lyase/threonine aldolase domain-containing protein" evidence="5">
    <location>
        <begin position="26"/>
        <end position="385"/>
    </location>
</feature>
<dbReference type="EMBL" id="BMKC01000003">
    <property type="protein sequence ID" value="GGA83488.1"/>
    <property type="molecule type" value="Genomic_DNA"/>
</dbReference>
<sequence>MDRRHFLATGALATASTLLPASVSASTAATPSEDLFQNVNFYSDGLALTPREYAVLLDQATRRAGFTPDNYSRGGAVEALEAKFAARLGKEAAIFLPTGTLANHLAVRKLAGNSPRVLVQAESHLYNDTGDGAQALSSLTLLPLAPGEVGFTLDEAKAWAARTAGGRVESRIGVLSIESPVRRQQHRFFDFDELVRLCDWAREQGIRRHLDGARLFNLPQHTGRSVKEYAALFDTVYVSVWKHFNGATGAMLAGDASFIEGLYHTRRMFGGALPAAWPSIAFVDQYLDDYEADYAKAWQAADQIIAILEASGRFTARKLDNGTSTFLLKAEGVTSMALSERASKRGVLLPGYRDDVAEFPLQVNTSLLRKPPEVVARALLGGSAA</sequence>
<evidence type="ECO:0000256" key="4">
    <source>
        <dbReference type="ARBA" id="ARBA00022898"/>
    </source>
</evidence>
<evidence type="ECO:0000259" key="6">
    <source>
        <dbReference type="Pfam" id="PF01212"/>
    </source>
</evidence>
<dbReference type="Gene3D" id="3.40.640.10">
    <property type="entry name" value="Type I PLP-dependent aspartate aminotransferase-like (Major domain)"/>
    <property type="match status" value="1"/>
</dbReference>
<dbReference type="PANTHER" id="PTHR48097">
    <property type="entry name" value="L-THREONINE ALDOLASE-RELATED"/>
    <property type="match status" value="1"/>
</dbReference>
<dbReference type="PANTHER" id="PTHR48097:SF9">
    <property type="entry name" value="L-THREONINE ALDOLASE"/>
    <property type="match status" value="1"/>
</dbReference>
<comment type="subunit">
    <text evidence="3">Homotetramer.</text>
</comment>
<evidence type="ECO:0000313" key="8">
    <source>
        <dbReference type="Proteomes" id="UP000623419"/>
    </source>
</evidence>
<gene>
    <name evidence="7" type="ORF">GCM10011521_22330</name>
</gene>
<dbReference type="InterPro" id="IPR015421">
    <property type="entry name" value="PyrdxlP-dep_Trfase_major"/>
</dbReference>
<evidence type="ECO:0000313" key="7">
    <source>
        <dbReference type="EMBL" id="GGA83488.1"/>
    </source>
</evidence>
<dbReference type="PROSITE" id="PS51318">
    <property type="entry name" value="TAT"/>
    <property type="match status" value="1"/>
</dbReference>
<name>A0ABQ1HP98_9GAMM</name>
<dbReference type="SUPFAM" id="SSF53383">
    <property type="entry name" value="PLP-dependent transferases"/>
    <property type="match status" value="1"/>
</dbReference>
<evidence type="ECO:0000256" key="5">
    <source>
        <dbReference type="SAM" id="SignalP"/>
    </source>
</evidence>
<feature type="signal peptide" evidence="5">
    <location>
        <begin position="1"/>
        <end position="25"/>
    </location>
</feature>
<organism evidence="7 8">
    <name type="scientific">Arenimonas soli</name>
    <dbReference type="NCBI Taxonomy" id="2269504"/>
    <lineage>
        <taxon>Bacteria</taxon>
        <taxon>Pseudomonadati</taxon>
        <taxon>Pseudomonadota</taxon>
        <taxon>Gammaproteobacteria</taxon>
        <taxon>Lysobacterales</taxon>
        <taxon>Lysobacteraceae</taxon>
        <taxon>Arenimonas</taxon>
    </lineage>
</organism>
<keyword evidence="5" id="KW-0732">Signal</keyword>
<evidence type="ECO:0000256" key="2">
    <source>
        <dbReference type="ARBA" id="ARBA00006966"/>
    </source>
</evidence>
<accession>A0ABQ1HP98</accession>
<proteinExistence type="inferred from homology"/>
<dbReference type="InterPro" id="IPR006311">
    <property type="entry name" value="TAT_signal"/>
</dbReference>
<protein>
    <recommendedName>
        <fullName evidence="6">Aromatic amino acid beta-eliminating lyase/threonine aldolase domain-containing protein</fullName>
    </recommendedName>
</protein>
<evidence type="ECO:0000256" key="1">
    <source>
        <dbReference type="ARBA" id="ARBA00001933"/>
    </source>
</evidence>
<dbReference type="Proteomes" id="UP000623419">
    <property type="component" value="Unassembled WGS sequence"/>
</dbReference>